<keyword evidence="2" id="KW-1185">Reference proteome</keyword>
<evidence type="ECO:0000313" key="2">
    <source>
        <dbReference type="Proteomes" id="UP000248926"/>
    </source>
</evidence>
<proteinExistence type="predicted"/>
<organism evidence="1 2">
    <name type="scientific">Dyella jiangningensis</name>
    <dbReference type="NCBI Taxonomy" id="1379159"/>
    <lineage>
        <taxon>Bacteria</taxon>
        <taxon>Pseudomonadati</taxon>
        <taxon>Pseudomonadota</taxon>
        <taxon>Gammaproteobacteria</taxon>
        <taxon>Lysobacterales</taxon>
        <taxon>Rhodanobacteraceae</taxon>
        <taxon>Dyella</taxon>
    </lineage>
</organism>
<dbReference type="Proteomes" id="UP000248926">
    <property type="component" value="Unassembled WGS sequence"/>
</dbReference>
<comment type="caution">
    <text evidence="1">The sequence shown here is derived from an EMBL/GenBank/DDBJ whole genome shotgun (WGS) entry which is preliminary data.</text>
</comment>
<reference evidence="1 2" key="1">
    <citation type="journal article" date="2018" name="Genet. Mol. Biol.">
        <title>The genome sequence of Dyella jiangningensis FCAV SCS01 from a lignocellulose-decomposing microbial consortium metagenome reveals potential for biotechnological applications.</title>
        <authorList>
            <person name="Desiderato J.G."/>
            <person name="Alvarenga D.O."/>
            <person name="Constancio M.T.L."/>
            <person name="Alves L.M.C."/>
            <person name="Varani A.M."/>
        </authorList>
    </citation>
    <scope>NUCLEOTIDE SEQUENCE [LARGE SCALE GENOMIC DNA]</scope>
    <source>
        <strain evidence="1 2">FCAV SCS01</strain>
    </source>
</reference>
<dbReference type="SUPFAM" id="SSF74653">
    <property type="entry name" value="TolA/TonB C-terminal domain"/>
    <property type="match status" value="1"/>
</dbReference>
<gene>
    <name evidence="1" type="ORF">CA260_01770</name>
</gene>
<name>A0A328P388_9GAMM</name>
<accession>A0A328P388</accession>
<dbReference type="AlphaFoldDB" id="A0A328P388"/>
<dbReference type="EMBL" id="NFZS01000001">
    <property type="protein sequence ID" value="RAO76677.1"/>
    <property type="molecule type" value="Genomic_DNA"/>
</dbReference>
<evidence type="ECO:0000313" key="1">
    <source>
        <dbReference type="EMBL" id="RAO76677.1"/>
    </source>
</evidence>
<dbReference type="Gene3D" id="3.30.1150.10">
    <property type="match status" value="1"/>
</dbReference>
<protein>
    <submittedName>
        <fullName evidence="1">Uncharacterized protein</fullName>
    </submittedName>
</protein>
<sequence length="284" mass="30734">MDMKLGRIMGWGLLAILAGSVYAGSVRKDAEASMVLTGTVDVNPDGSLHGYTIDRREQVPPEVAAIVDRNITHWTFNLSAPITEVVHTKMSLLLLAKPAGEGKFAVTVSGASFGDNDGHNGETVSYKSHDPMPAYPRAAIDARVSGTVFLLLRIGRDGAVQEGVAEQVNLDQYGTANEMRLYRKLLADAALEAGKKWTYNPPTRGKGVDDPYWQVRVPVQFNLLPFGERPKDDYGHWHGYIPGPRQTPSWISQTLLSEAPDAMAGDGLHTGNSLLRLATPLGGS</sequence>